<keyword evidence="3 5" id="KW-1133">Transmembrane helix</keyword>
<evidence type="ECO:0000313" key="6">
    <source>
        <dbReference type="EMBL" id="GHE84962.1"/>
    </source>
</evidence>
<comment type="caution">
    <text evidence="6">The sequence shown here is derived from an EMBL/GenBank/DDBJ whole genome shotgun (WGS) entry which is preliminary data.</text>
</comment>
<evidence type="ECO:0000313" key="7">
    <source>
        <dbReference type="Proteomes" id="UP000605897"/>
    </source>
</evidence>
<dbReference type="EMBL" id="BNAU01000001">
    <property type="protein sequence ID" value="GHE84962.1"/>
    <property type="molecule type" value="Genomic_DNA"/>
</dbReference>
<evidence type="ECO:0000256" key="2">
    <source>
        <dbReference type="ARBA" id="ARBA00022692"/>
    </source>
</evidence>
<dbReference type="CDD" id="cd16914">
    <property type="entry name" value="EcfT"/>
    <property type="match status" value="1"/>
</dbReference>
<evidence type="ECO:0000256" key="4">
    <source>
        <dbReference type="ARBA" id="ARBA00023136"/>
    </source>
</evidence>
<keyword evidence="4 5" id="KW-0472">Membrane</keyword>
<name>A0ABQ3INL3_9PSEU</name>
<dbReference type="Proteomes" id="UP000605897">
    <property type="component" value="Unassembled WGS sequence"/>
</dbReference>
<dbReference type="Pfam" id="PF02361">
    <property type="entry name" value="CbiQ"/>
    <property type="match status" value="1"/>
</dbReference>
<protein>
    <submittedName>
        <fullName evidence="6">Cobalt ABC transporter</fullName>
    </submittedName>
</protein>
<proteinExistence type="predicted"/>
<organism evidence="6 7">
    <name type="scientific">Amycolatopsis deserti</name>
    <dbReference type="NCBI Taxonomy" id="185696"/>
    <lineage>
        <taxon>Bacteria</taxon>
        <taxon>Bacillati</taxon>
        <taxon>Actinomycetota</taxon>
        <taxon>Actinomycetes</taxon>
        <taxon>Pseudonocardiales</taxon>
        <taxon>Pseudonocardiaceae</taxon>
        <taxon>Amycolatopsis</taxon>
    </lineage>
</organism>
<evidence type="ECO:0000256" key="1">
    <source>
        <dbReference type="ARBA" id="ARBA00004141"/>
    </source>
</evidence>
<accession>A0ABQ3INL3</accession>
<comment type="subcellular location">
    <subcellularLocation>
        <location evidence="1">Membrane</location>
        <topology evidence="1">Multi-pass membrane protein</topology>
    </subcellularLocation>
</comment>
<sequence length="199" mass="21262">MNAWYEPGSSLLHRAPAGVKFLALLALAVVIFVLRSPLWLGVLCAVAVAGYGVARVSWRRCWALLRSLGLLVVVVFALQWWLLGLEPAVVVCLRIVAALAAANLVTLTTRVDDLVAAVERGLGPLRRFGVRPERLGLLVGLTLQAVATLTGIAGEVREAAKARGADRSVVAFTVPFLVRTLRHADELGEALAARGEGDR</sequence>
<feature type="transmembrane region" description="Helical" evidence="5">
    <location>
        <begin position="63"/>
        <end position="82"/>
    </location>
</feature>
<evidence type="ECO:0000256" key="5">
    <source>
        <dbReference type="SAM" id="Phobius"/>
    </source>
</evidence>
<dbReference type="RefSeq" id="WP_191243770.1">
    <property type="nucleotide sequence ID" value="NZ_BNAU01000001.1"/>
</dbReference>
<reference evidence="7" key="1">
    <citation type="journal article" date="2019" name="Int. J. Syst. Evol. Microbiol.">
        <title>The Global Catalogue of Microorganisms (GCM) 10K type strain sequencing project: providing services to taxonomists for standard genome sequencing and annotation.</title>
        <authorList>
            <consortium name="The Broad Institute Genomics Platform"/>
            <consortium name="The Broad Institute Genome Sequencing Center for Infectious Disease"/>
            <person name="Wu L."/>
            <person name="Ma J."/>
        </authorList>
    </citation>
    <scope>NUCLEOTIDE SEQUENCE [LARGE SCALE GENOMIC DNA]</scope>
    <source>
        <strain evidence="7">CGMCC 4.7677</strain>
    </source>
</reference>
<dbReference type="PANTHER" id="PTHR33514:SF13">
    <property type="entry name" value="PROTEIN ABCI12, CHLOROPLASTIC"/>
    <property type="match status" value="1"/>
</dbReference>
<feature type="transmembrane region" description="Helical" evidence="5">
    <location>
        <begin position="21"/>
        <end position="51"/>
    </location>
</feature>
<keyword evidence="7" id="KW-1185">Reference proteome</keyword>
<gene>
    <name evidence="6" type="ORF">GCM10017786_16080</name>
</gene>
<keyword evidence="2 5" id="KW-0812">Transmembrane</keyword>
<dbReference type="PANTHER" id="PTHR33514">
    <property type="entry name" value="PROTEIN ABCI12, CHLOROPLASTIC"/>
    <property type="match status" value="1"/>
</dbReference>
<dbReference type="InterPro" id="IPR003339">
    <property type="entry name" value="ABC/ECF_trnsptr_transmembrane"/>
</dbReference>
<evidence type="ECO:0000256" key="3">
    <source>
        <dbReference type="ARBA" id="ARBA00022989"/>
    </source>
</evidence>